<dbReference type="EMBL" id="ACPB03011927">
    <property type="status" value="NOT_ANNOTATED_CDS"/>
    <property type="molecule type" value="Genomic_DNA"/>
</dbReference>
<keyword evidence="2" id="KW-1185">Reference proteome</keyword>
<name>T1I0B3_RHOPR</name>
<dbReference type="VEuPathDB" id="VectorBase:RPRC009733"/>
<proteinExistence type="predicted"/>
<accession>T1I0B3</accession>
<dbReference type="HOGENOM" id="CLU_2981566_0_0_1"/>
<dbReference type="InParanoid" id="T1I0B3"/>
<dbReference type="AlphaFoldDB" id="T1I0B3"/>
<reference evidence="1" key="1">
    <citation type="submission" date="2015-05" db="UniProtKB">
        <authorList>
            <consortium name="EnsemblMetazoa"/>
        </authorList>
    </citation>
    <scope>IDENTIFICATION</scope>
</reference>
<dbReference type="EnsemblMetazoa" id="RPRC009733-RA">
    <property type="protein sequence ID" value="RPRC009733-PA"/>
    <property type="gene ID" value="RPRC009733"/>
</dbReference>
<protein>
    <submittedName>
        <fullName evidence="1">Uncharacterized protein</fullName>
    </submittedName>
</protein>
<evidence type="ECO:0000313" key="1">
    <source>
        <dbReference type="EnsemblMetazoa" id="RPRC009733-PA"/>
    </source>
</evidence>
<dbReference type="Proteomes" id="UP000015103">
    <property type="component" value="Unassembled WGS sequence"/>
</dbReference>
<organism evidence="1 2">
    <name type="scientific">Rhodnius prolixus</name>
    <name type="common">Triatomid bug</name>
    <dbReference type="NCBI Taxonomy" id="13249"/>
    <lineage>
        <taxon>Eukaryota</taxon>
        <taxon>Metazoa</taxon>
        <taxon>Ecdysozoa</taxon>
        <taxon>Arthropoda</taxon>
        <taxon>Hexapoda</taxon>
        <taxon>Insecta</taxon>
        <taxon>Pterygota</taxon>
        <taxon>Neoptera</taxon>
        <taxon>Paraneoptera</taxon>
        <taxon>Hemiptera</taxon>
        <taxon>Heteroptera</taxon>
        <taxon>Panheteroptera</taxon>
        <taxon>Cimicomorpha</taxon>
        <taxon>Reduviidae</taxon>
        <taxon>Triatominae</taxon>
        <taxon>Rhodnius</taxon>
    </lineage>
</organism>
<sequence length="58" mass="6886">MIGLTYGQEIWKRCYDLNNATWNRPGALKLLTDEINKYKTDILALLRSKMDKKKREQV</sequence>
<evidence type="ECO:0000313" key="2">
    <source>
        <dbReference type="Proteomes" id="UP000015103"/>
    </source>
</evidence>